<evidence type="ECO:0000313" key="1">
    <source>
        <dbReference type="EMBL" id="RCN28006.1"/>
    </source>
</evidence>
<gene>
    <name evidence="1" type="ORF">ANCCAN_26256</name>
</gene>
<reference evidence="1 2" key="1">
    <citation type="submission" date="2014-10" db="EMBL/GenBank/DDBJ databases">
        <title>Draft genome of the hookworm Ancylostoma caninum.</title>
        <authorList>
            <person name="Mitreva M."/>
        </authorList>
    </citation>
    <scope>NUCLEOTIDE SEQUENCE [LARGE SCALE GENOMIC DNA]</scope>
    <source>
        <strain evidence="1 2">Baltimore</strain>
    </source>
</reference>
<dbReference type="AlphaFoldDB" id="A0A368F7C6"/>
<protein>
    <submittedName>
        <fullName evidence="1">Uncharacterized protein</fullName>
    </submittedName>
</protein>
<keyword evidence="2" id="KW-1185">Reference proteome</keyword>
<evidence type="ECO:0000313" key="2">
    <source>
        <dbReference type="Proteomes" id="UP000252519"/>
    </source>
</evidence>
<name>A0A368F7C6_ANCCA</name>
<proteinExistence type="predicted"/>
<comment type="caution">
    <text evidence="1">The sequence shown here is derived from an EMBL/GenBank/DDBJ whole genome shotgun (WGS) entry which is preliminary data.</text>
</comment>
<accession>A0A368F7C6</accession>
<dbReference type="EMBL" id="JOJR01003171">
    <property type="protein sequence ID" value="RCN28006.1"/>
    <property type="molecule type" value="Genomic_DNA"/>
</dbReference>
<sequence>MRSNMMLYNGEFRRGARNVLSLSKMGVVEKRGNWLLCAPLQFVLLRHMHVQTWIELNFCQFYAAHGNHVNQYIYRVDAVCSECGGGQCDGQALCRW</sequence>
<organism evidence="1 2">
    <name type="scientific">Ancylostoma caninum</name>
    <name type="common">Dog hookworm</name>
    <dbReference type="NCBI Taxonomy" id="29170"/>
    <lineage>
        <taxon>Eukaryota</taxon>
        <taxon>Metazoa</taxon>
        <taxon>Ecdysozoa</taxon>
        <taxon>Nematoda</taxon>
        <taxon>Chromadorea</taxon>
        <taxon>Rhabditida</taxon>
        <taxon>Rhabditina</taxon>
        <taxon>Rhabditomorpha</taxon>
        <taxon>Strongyloidea</taxon>
        <taxon>Ancylostomatidae</taxon>
        <taxon>Ancylostomatinae</taxon>
        <taxon>Ancylostoma</taxon>
    </lineage>
</organism>
<dbReference type="Proteomes" id="UP000252519">
    <property type="component" value="Unassembled WGS sequence"/>
</dbReference>